<feature type="compositionally biased region" description="Polar residues" evidence="1">
    <location>
        <begin position="50"/>
        <end position="70"/>
    </location>
</feature>
<dbReference type="AlphaFoldDB" id="A0AAF0PS78"/>
<sequence>MSASRNSYTKATPRDECLVRVADYCFSKFNFQKLVGTTPHREFISRRNMRNLNSSLTSLKGPKRSSTTPRDQPKSPRGGPQPLAKKAANADSECAWTEHVRFAD</sequence>
<evidence type="ECO:0000256" key="1">
    <source>
        <dbReference type="SAM" id="MobiDB-lite"/>
    </source>
</evidence>
<evidence type="ECO:0000313" key="3">
    <source>
        <dbReference type="Proteomes" id="UP001234989"/>
    </source>
</evidence>
<accession>A0AAF0PS78</accession>
<organism evidence="2 3">
    <name type="scientific">Solanum verrucosum</name>
    <dbReference type="NCBI Taxonomy" id="315347"/>
    <lineage>
        <taxon>Eukaryota</taxon>
        <taxon>Viridiplantae</taxon>
        <taxon>Streptophyta</taxon>
        <taxon>Embryophyta</taxon>
        <taxon>Tracheophyta</taxon>
        <taxon>Spermatophyta</taxon>
        <taxon>Magnoliopsida</taxon>
        <taxon>eudicotyledons</taxon>
        <taxon>Gunneridae</taxon>
        <taxon>Pentapetalae</taxon>
        <taxon>asterids</taxon>
        <taxon>lamiids</taxon>
        <taxon>Solanales</taxon>
        <taxon>Solanaceae</taxon>
        <taxon>Solanoideae</taxon>
        <taxon>Solaneae</taxon>
        <taxon>Solanum</taxon>
    </lineage>
</organism>
<evidence type="ECO:0000313" key="2">
    <source>
        <dbReference type="EMBL" id="WMV08945.1"/>
    </source>
</evidence>
<gene>
    <name evidence="2" type="ORF">MTR67_002330</name>
</gene>
<name>A0AAF0PS78_SOLVR</name>
<feature type="region of interest" description="Disordered" evidence="1">
    <location>
        <begin position="45"/>
        <end position="92"/>
    </location>
</feature>
<dbReference type="Proteomes" id="UP001234989">
    <property type="component" value="Chromosome 1"/>
</dbReference>
<dbReference type="EMBL" id="CP133612">
    <property type="protein sequence ID" value="WMV08945.1"/>
    <property type="molecule type" value="Genomic_DNA"/>
</dbReference>
<reference evidence="2" key="1">
    <citation type="submission" date="2023-08" db="EMBL/GenBank/DDBJ databases">
        <title>A de novo genome assembly of Solanum verrucosum Schlechtendal, a Mexican diploid species geographically isolated from the other diploid A-genome species in potato relatives.</title>
        <authorList>
            <person name="Hosaka K."/>
        </authorList>
    </citation>
    <scope>NUCLEOTIDE SEQUENCE</scope>
    <source>
        <tissue evidence="2">Young leaves</tissue>
    </source>
</reference>
<protein>
    <submittedName>
        <fullName evidence="2">Uncharacterized protein</fullName>
    </submittedName>
</protein>
<proteinExistence type="predicted"/>
<keyword evidence="3" id="KW-1185">Reference proteome</keyword>